<protein>
    <recommendedName>
        <fullName evidence="3">DUF3152 domain-containing protein</fullName>
    </recommendedName>
</protein>
<name>A0A7W5ARX7_9ACTN</name>
<keyword evidence="2" id="KW-0812">Transmembrane</keyword>
<feature type="compositionally biased region" description="Low complexity" evidence="1">
    <location>
        <begin position="309"/>
        <end position="346"/>
    </location>
</feature>
<feature type="domain" description="DUF3152" evidence="3">
    <location>
        <begin position="356"/>
        <end position="523"/>
    </location>
</feature>
<keyword evidence="2" id="KW-1133">Transmembrane helix</keyword>
<organism evidence="4 5">
    <name type="scientific">Actinoplanes campanulatus</name>
    <dbReference type="NCBI Taxonomy" id="113559"/>
    <lineage>
        <taxon>Bacteria</taxon>
        <taxon>Bacillati</taxon>
        <taxon>Actinomycetota</taxon>
        <taxon>Actinomycetes</taxon>
        <taxon>Micromonosporales</taxon>
        <taxon>Micromonosporaceae</taxon>
        <taxon>Actinoplanes</taxon>
    </lineage>
</organism>
<evidence type="ECO:0000256" key="2">
    <source>
        <dbReference type="SAM" id="Phobius"/>
    </source>
</evidence>
<evidence type="ECO:0000313" key="4">
    <source>
        <dbReference type="EMBL" id="MBB3100859.1"/>
    </source>
</evidence>
<reference evidence="4 5" key="1">
    <citation type="submission" date="2020-08" db="EMBL/GenBank/DDBJ databases">
        <title>Genomic Encyclopedia of Type Strains, Phase III (KMG-III): the genomes of soil and plant-associated and newly described type strains.</title>
        <authorList>
            <person name="Whitman W."/>
        </authorList>
    </citation>
    <scope>NUCLEOTIDE SEQUENCE [LARGE SCALE GENOMIC DNA]</scope>
    <source>
        <strain evidence="4 5">CECT 3287</strain>
    </source>
</reference>
<dbReference type="InterPro" id="IPR022603">
    <property type="entry name" value="DUF3152"/>
</dbReference>
<dbReference type="AlphaFoldDB" id="A0A7W5ARX7"/>
<dbReference type="Gene3D" id="3.40.390.10">
    <property type="entry name" value="Collagenase (Catalytic Domain)"/>
    <property type="match status" value="1"/>
</dbReference>
<feature type="region of interest" description="Disordered" evidence="1">
    <location>
        <begin position="1"/>
        <end position="174"/>
    </location>
</feature>
<dbReference type="Pfam" id="PF11350">
    <property type="entry name" value="DUF3152"/>
    <property type="match status" value="1"/>
</dbReference>
<dbReference type="RefSeq" id="WP_183226914.1">
    <property type="nucleotide sequence ID" value="NZ_BMPW01000031.1"/>
</dbReference>
<feature type="region of interest" description="Disordered" evidence="1">
    <location>
        <begin position="204"/>
        <end position="254"/>
    </location>
</feature>
<accession>A0A7W5ARX7</accession>
<feature type="compositionally biased region" description="Basic and acidic residues" evidence="1">
    <location>
        <begin position="207"/>
        <end position="231"/>
    </location>
</feature>
<dbReference type="InterPro" id="IPR024079">
    <property type="entry name" value="MetalloPept_cat_dom_sf"/>
</dbReference>
<feature type="compositionally biased region" description="Low complexity" evidence="1">
    <location>
        <begin position="7"/>
        <end position="17"/>
    </location>
</feature>
<dbReference type="GO" id="GO:0008237">
    <property type="term" value="F:metallopeptidase activity"/>
    <property type="evidence" value="ECO:0007669"/>
    <property type="project" value="InterPro"/>
</dbReference>
<feature type="compositionally biased region" description="Low complexity" evidence="1">
    <location>
        <begin position="30"/>
        <end position="59"/>
    </location>
</feature>
<dbReference type="Proteomes" id="UP000590749">
    <property type="component" value="Unassembled WGS sequence"/>
</dbReference>
<feature type="compositionally biased region" description="Low complexity" evidence="1">
    <location>
        <begin position="66"/>
        <end position="75"/>
    </location>
</feature>
<feature type="transmembrane region" description="Helical" evidence="2">
    <location>
        <begin position="273"/>
        <end position="292"/>
    </location>
</feature>
<feature type="compositionally biased region" description="Pro residues" evidence="1">
    <location>
        <begin position="76"/>
        <end position="87"/>
    </location>
</feature>
<feature type="region of interest" description="Disordered" evidence="1">
    <location>
        <begin position="300"/>
        <end position="355"/>
    </location>
</feature>
<gene>
    <name evidence="4" type="ORF">FHR83_008585</name>
</gene>
<proteinExistence type="predicted"/>
<evidence type="ECO:0000256" key="1">
    <source>
        <dbReference type="SAM" id="MobiDB-lite"/>
    </source>
</evidence>
<evidence type="ECO:0000259" key="3">
    <source>
        <dbReference type="Pfam" id="PF11350"/>
    </source>
</evidence>
<dbReference type="EMBL" id="JACHXF010000030">
    <property type="protein sequence ID" value="MBB3100859.1"/>
    <property type="molecule type" value="Genomic_DNA"/>
</dbReference>
<keyword evidence="2" id="KW-0472">Membrane</keyword>
<dbReference type="SUPFAM" id="SSF55486">
    <property type="entry name" value="Metalloproteases ('zincins'), catalytic domain"/>
    <property type="match status" value="1"/>
</dbReference>
<keyword evidence="5" id="KW-1185">Reference proteome</keyword>
<evidence type="ECO:0000313" key="5">
    <source>
        <dbReference type="Proteomes" id="UP000590749"/>
    </source>
</evidence>
<comment type="caution">
    <text evidence="4">The sequence shown here is derived from an EMBL/GenBank/DDBJ whole genome shotgun (WGS) entry which is preliminary data.</text>
</comment>
<sequence length="544" mass="58029">MTRGIVELAAERLAASRAARDPEPEPEPATPAADDPMAAPGGHPNSRAAGTRRSSRATGPGIRAVPGGTRPGTGNRPPPASRPPTGPPEAVRPQPGLSGEDGRLETPGAPARPEPPDEPATVERPGAHRAETLPDLPGTGLEPHAGLAGVEPHAESNLRYPRTRNRPGLPPSVRLPAELPDNLWPPPALMDPNLAGNLHVPVLVPPRAEEPSPDERRRPTAEALRDEEREPGFLPSVLARGDDTGYVPVHSRDDDAPARHTAPLRRILRRRRAVLVAYLLIVVMVLIAGHQLRDREEPLVPGREAAQRAAEPAGIGPAAGPVPPETGAEPVEPAAEPAAPATGEAEQAIGEDDEPKAKAGDFRYARGRGPMLGTAGELYRFRVAVEKIVDDTSAREFAEAVDETLSDDRSWVNDGRLRLRRVANGGDDVDFTIFLASAPTSEEMCAAGGLATEGYTSCRIPGQVIINADRWADATPDYEGRLRQYREYTINHEVGHELGHGHEKCPGEGEKAPVMMQQTFGLKGCTPNSWPYLGGERYAGEPVA</sequence>